<dbReference type="InterPro" id="IPR014729">
    <property type="entry name" value="Rossmann-like_a/b/a_fold"/>
</dbReference>
<proteinExistence type="inferred from homology"/>
<protein>
    <recommendedName>
        <fullName evidence="2">Universal stress protein</fullName>
    </recommendedName>
</protein>
<evidence type="ECO:0000256" key="2">
    <source>
        <dbReference type="PIRNR" id="PIRNR006276"/>
    </source>
</evidence>
<dbReference type="Proteomes" id="UP000054703">
    <property type="component" value="Unassembled WGS sequence"/>
</dbReference>
<dbReference type="PRINTS" id="PR01438">
    <property type="entry name" value="UNVRSLSTRESS"/>
</dbReference>
<comment type="subcellular location">
    <subcellularLocation>
        <location evidence="2">Cytoplasm</location>
    </subcellularLocation>
</comment>
<dbReference type="InterPro" id="IPR006015">
    <property type="entry name" value="Universal_stress_UspA"/>
</dbReference>
<comment type="caution">
    <text evidence="4">The sequence shown here is derived from an EMBL/GenBank/DDBJ whole genome shotgun (WGS) entry which is preliminary data.</text>
</comment>
<dbReference type="OrthoDB" id="9792500at2"/>
<name>A0A0W0ZLY6_9GAMM</name>
<evidence type="ECO:0000256" key="1">
    <source>
        <dbReference type="ARBA" id="ARBA00008791"/>
    </source>
</evidence>
<dbReference type="PIRSF" id="PIRSF006276">
    <property type="entry name" value="UspA"/>
    <property type="match status" value="1"/>
</dbReference>
<evidence type="ECO:0000313" key="4">
    <source>
        <dbReference type="EMBL" id="KTD69862.1"/>
    </source>
</evidence>
<sequence>MYKNIMLALDGSKISDSLVDEVIKLTKDQSANVRIIHVVDESFIRYGGASFDYLSIIAACREDGEKILDNAAKKIAKLSSLKPETSILELKPLQGRVAEVIVEAAKEWPADLLIIGTHGRRGFSRLFLGSVAENIIRIATTPVLLVRSTDA</sequence>
<evidence type="ECO:0000259" key="3">
    <source>
        <dbReference type="Pfam" id="PF00582"/>
    </source>
</evidence>
<organism evidence="4 5">
    <name type="scientific">Legionella santicrucis</name>
    <dbReference type="NCBI Taxonomy" id="45074"/>
    <lineage>
        <taxon>Bacteria</taxon>
        <taxon>Pseudomonadati</taxon>
        <taxon>Pseudomonadota</taxon>
        <taxon>Gammaproteobacteria</taxon>
        <taxon>Legionellales</taxon>
        <taxon>Legionellaceae</taxon>
        <taxon>Legionella</taxon>
    </lineage>
</organism>
<comment type="similarity">
    <text evidence="1 2">Belongs to the universal stress protein A family.</text>
</comment>
<dbReference type="PANTHER" id="PTHR46268:SF15">
    <property type="entry name" value="UNIVERSAL STRESS PROTEIN HP_0031"/>
    <property type="match status" value="1"/>
</dbReference>
<feature type="domain" description="UspA" evidence="3">
    <location>
        <begin position="1"/>
        <end position="147"/>
    </location>
</feature>
<dbReference type="PANTHER" id="PTHR46268">
    <property type="entry name" value="STRESS RESPONSE PROTEIN NHAX"/>
    <property type="match status" value="1"/>
</dbReference>
<keyword evidence="5" id="KW-1185">Reference proteome</keyword>
<evidence type="ECO:0000313" key="5">
    <source>
        <dbReference type="Proteomes" id="UP000054703"/>
    </source>
</evidence>
<dbReference type="Gene3D" id="3.40.50.620">
    <property type="entry name" value="HUPs"/>
    <property type="match status" value="1"/>
</dbReference>
<dbReference type="AlphaFoldDB" id="A0A0W0ZLY6"/>
<dbReference type="EMBL" id="LNYU01000004">
    <property type="protein sequence ID" value="KTD69862.1"/>
    <property type="molecule type" value="Genomic_DNA"/>
</dbReference>
<keyword evidence="2" id="KW-0963">Cytoplasm</keyword>
<dbReference type="PATRIC" id="fig|45074.5.peg.153"/>
<reference evidence="4 5" key="1">
    <citation type="submission" date="2015-11" db="EMBL/GenBank/DDBJ databases">
        <title>Genomic analysis of 38 Legionella species identifies large and diverse effector repertoires.</title>
        <authorList>
            <person name="Burstein D."/>
            <person name="Amaro F."/>
            <person name="Zusman T."/>
            <person name="Lifshitz Z."/>
            <person name="Cohen O."/>
            <person name="Gilbert J.A."/>
            <person name="Pupko T."/>
            <person name="Shuman H.A."/>
            <person name="Segal G."/>
        </authorList>
    </citation>
    <scope>NUCLEOTIDE SEQUENCE [LARGE SCALE GENOMIC DNA]</scope>
    <source>
        <strain evidence="4 5">SC-63-C7</strain>
    </source>
</reference>
<dbReference type="RefSeq" id="WP_058512625.1">
    <property type="nucleotide sequence ID" value="NZ_CAAAIH010000017.1"/>
</dbReference>
<gene>
    <name evidence="4" type="ORF">Lsan_0140</name>
</gene>
<dbReference type="SUPFAM" id="SSF52402">
    <property type="entry name" value="Adenine nucleotide alpha hydrolases-like"/>
    <property type="match status" value="1"/>
</dbReference>
<dbReference type="GO" id="GO:0005737">
    <property type="term" value="C:cytoplasm"/>
    <property type="evidence" value="ECO:0007669"/>
    <property type="project" value="UniProtKB-SubCell"/>
</dbReference>
<dbReference type="Pfam" id="PF00582">
    <property type="entry name" value="Usp"/>
    <property type="match status" value="1"/>
</dbReference>
<dbReference type="InterPro" id="IPR006016">
    <property type="entry name" value="UspA"/>
</dbReference>
<accession>A0A0W0ZLY6</accession>
<dbReference type="CDD" id="cd00293">
    <property type="entry name" value="USP-like"/>
    <property type="match status" value="1"/>
</dbReference>